<comment type="caution">
    <text evidence="8">The sequence shown here is derived from an EMBL/GenBank/DDBJ whole genome shotgun (WGS) entry which is preliminary data.</text>
</comment>
<name>A0A2T7NBE7_POMCA</name>
<dbReference type="Pfam" id="PF00002">
    <property type="entry name" value="7tm_2"/>
    <property type="match status" value="1"/>
</dbReference>
<feature type="transmembrane region" description="Helical" evidence="6">
    <location>
        <begin position="591"/>
        <end position="611"/>
    </location>
</feature>
<dbReference type="GO" id="GO:0004930">
    <property type="term" value="F:G protein-coupled receptor activity"/>
    <property type="evidence" value="ECO:0007669"/>
    <property type="project" value="InterPro"/>
</dbReference>
<feature type="transmembrane region" description="Helical" evidence="6">
    <location>
        <begin position="640"/>
        <end position="661"/>
    </location>
</feature>
<feature type="region of interest" description="Disordered" evidence="5">
    <location>
        <begin position="1"/>
        <end position="32"/>
    </location>
</feature>
<feature type="transmembrane region" description="Helical" evidence="6">
    <location>
        <begin position="525"/>
        <end position="549"/>
    </location>
</feature>
<evidence type="ECO:0000256" key="3">
    <source>
        <dbReference type="ARBA" id="ARBA00022989"/>
    </source>
</evidence>
<sequence length="909" mass="99862">MIAKCPDGADDQDLNAKCSKTDPQPGLPPHSYRNNLALTFRTPYCARCHGYQDPELLAWTEGLSCNNASEWPRKIKDMTSSQNFGFNPDLAVAIQSGNCLYIYRPPISDGWSSPRSCFPDVIASSAANGSDSDNRGACRFEDLLLCKSYAYQTFAADNTEVKNPHCLKCMTGVTPISVDLPCARGRSQTKKTDLPTGGILALFPRERPKDDTVEVNGKRIVLPDFTCDDSEVFDYVFRVCRTLFCPLGFIPLQGACAPSETFVVPGTTQIFKEGTTKLNLRMILDTEATCDGVERVFMKFIAGASSPTVGKDGETTTATSFDERHFSTRCDTIIIATSGGSQTREFHATLLKVYNLTMVLDLLEASFHECALLNLTSSADVANYEQEPELLCPSGSLDVIDAANVTSLGWQLHVSVSQDETRALFPLTNVVFRMHLSAEEPRSYLAVVCVQPLFNSTLNCSAVPYALNRTKVVNGTLHVVGTDLTFEPEAYELREHFALVCSPFRNLNVSRQNGSKFFEFSFLQVYVSLGCSLCSVLCLLAALLAYALLRELRTLAGRMNASLAGSLVAGQILLLVDFVDFARDLGVCSVLGAVCHFCWLAAFCWMSAVAIHMARTFQGAMSTPSGVHAARHARALFRKYAVICWGLSGLVVVVCYTLDHFPRIGLQVGYGKLGCAWMEKSTVFIVPVAAALLINIICFCVTLFSIERTVHESRPAGSQRRSQRTRLLVYAKMSSVMGLTWLFGFAASFSNEVAMWWGYILLNGLQGSFIAFSFFLNRRFFRLLAVKLSFSAANRRHGRCSRRSHKPDRPNSFSCSDSTGIHNRLIGVACLQHQHHHQQQHTGTHVASPHGISGSGRQPVTPSKLSSSGFTTPNESLTSSASMTQDTSLDDTRRVEHGNDVGQEVNSVF</sequence>
<dbReference type="InterPro" id="IPR000832">
    <property type="entry name" value="GPCR_2_secretin-like"/>
</dbReference>
<feature type="transmembrane region" description="Helical" evidence="6">
    <location>
        <begin position="756"/>
        <end position="776"/>
    </location>
</feature>
<evidence type="ECO:0000256" key="6">
    <source>
        <dbReference type="SAM" id="Phobius"/>
    </source>
</evidence>
<keyword evidence="9" id="KW-1185">Reference proteome</keyword>
<dbReference type="EMBL" id="PZQS01000014">
    <property type="protein sequence ID" value="PVD18487.1"/>
    <property type="molecule type" value="Genomic_DNA"/>
</dbReference>
<feature type="compositionally biased region" description="Polar residues" evidence="5">
    <location>
        <begin position="855"/>
        <end position="887"/>
    </location>
</feature>
<keyword evidence="4 6" id="KW-0472">Membrane</keyword>
<dbReference type="InterPro" id="IPR053231">
    <property type="entry name" value="GPCR_LN-TM7"/>
</dbReference>
<dbReference type="CDD" id="cd15039">
    <property type="entry name" value="7tmB3_Methuselah-like"/>
    <property type="match status" value="1"/>
</dbReference>
<reference evidence="8 9" key="1">
    <citation type="submission" date="2018-04" db="EMBL/GenBank/DDBJ databases">
        <title>The genome of golden apple snail Pomacea canaliculata provides insight into stress tolerance and invasive adaptation.</title>
        <authorList>
            <person name="Liu C."/>
            <person name="Liu B."/>
            <person name="Ren Y."/>
            <person name="Zhang Y."/>
            <person name="Wang H."/>
            <person name="Li S."/>
            <person name="Jiang F."/>
            <person name="Yin L."/>
            <person name="Zhang G."/>
            <person name="Qian W."/>
            <person name="Fan W."/>
        </authorList>
    </citation>
    <scope>NUCLEOTIDE SEQUENCE [LARGE SCALE GENOMIC DNA]</scope>
    <source>
        <strain evidence="8">SZHN2017</strain>
        <tissue evidence="8">Muscle</tissue>
    </source>
</reference>
<feature type="region of interest" description="Disordered" evidence="5">
    <location>
        <begin position="837"/>
        <end position="909"/>
    </location>
</feature>
<feature type="compositionally biased region" description="Basic and acidic residues" evidence="5">
    <location>
        <begin position="890"/>
        <end position="899"/>
    </location>
</feature>
<evidence type="ECO:0000256" key="4">
    <source>
        <dbReference type="ARBA" id="ARBA00023136"/>
    </source>
</evidence>
<keyword evidence="3 6" id="KW-1133">Transmembrane helix</keyword>
<comment type="subcellular location">
    <subcellularLocation>
        <location evidence="1">Membrane</location>
        <topology evidence="1">Multi-pass membrane protein</topology>
    </subcellularLocation>
</comment>
<dbReference type="GO" id="GO:0007166">
    <property type="term" value="P:cell surface receptor signaling pathway"/>
    <property type="evidence" value="ECO:0007669"/>
    <property type="project" value="InterPro"/>
</dbReference>
<feature type="transmembrane region" description="Helical" evidence="6">
    <location>
        <begin position="681"/>
        <end position="706"/>
    </location>
</feature>
<evidence type="ECO:0000256" key="5">
    <source>
        <dbReference type="SAM" id="MobiDB-lite"/>
    </source>
</evidence>
<dbReference type="OMA" id="SEACESY"/>
<dbReference type="InterPro" id="IPR017981">
    <property type="entry name" value="GPCR_2-like_7TM"/>
</dbReference>
<dbReference type="OrthoDB" id="6056922at2759"/>
<accession>A0A2T7NBE7</accession>
<dbReference type="GO" id="GO:0016020">
    <property type="term" value="C:membrane"/>
    <property type="evidence" value="ECO:0007669"/>
    <property type="project" value="UniProtKB-SubCell"/>
</dbReference>
<dbReference type="AlphaFoldDB" id="A0A2T7NBE7"/>
<dbReference type="Proteomes" id="UP000245119">
    <property type="component" value="Linkage Group LG14"/>
</dbReference>
<dbReference type="Gene3D" id="1.20.1070.10">
    <property type="entry name" value="Rhodopsin 7-helix transmembrane proteins"/>
    <property type="match status" value="1"/>
</dbReference>
<evidence type="ECO:0000256" key="2">
    <source>
        <dbReference type="ARBA" id="ARBA00022692"/>
    </source>
</evidence>
<evidence type="ECO:0000259" key="7">
    <source>
        <dbReference type="PROSITE" id="PS50261"/>
    </source>
</evidence>
<dbReference type="PROSITE" id="PS50261">
    <property type="entry name" value="G_PROTEIN_RECEP_F2_4"/>
    <property type="match status" value="1"/>
</dbReference>
<organism evidence="8 9">
    <name type="scientific">Pomacea canaliculata</name>
    <name type="common">Golden apple snail</name>
    <dbReference type="NCBI Taxonomy" id="400727"/>
    <lineage>
        <taxon>Eukaryota</taxon>
        <taxon>Metazoa</taxon>
        <taxon>Spiralia</taxon>
        <taxon>Lophotrochozoa</taxon>
        <taxon>Mollusca</taxon>
        <taxon>Gastropoda</taxon>
        <taxon>Caenogastropoda</taxon>
        <taxon>Architaenioglossa</taxon>
        <taxon>Ampullarioidea</taxon>
        <taxon>Ampullariidae</taxon>
        <taxon>Pomacea</taxon>
    </lineage>
</organism>
<feature type="domain" description="G-protein coupled receptors family 2 profile 2" evidence="7">
    <location>
        <begin position="524"/>
        <end position="778"/>
    </location>
</feature>
<feature type="transmembrane region" description="Helical" evidence="6">
    <location>
        <begin position="727"/>
        <end position="750"/>
    </location>
</feature>
<keyword evidence="2 6" id="KW-0812">Transmembrane</keyword>
<evidence type="ECO:0000313" key="8">
    <source>
        <dbReference type="EMBL" id="PVD18487.1"/>
    </source>
</evidence>
<feature type="transmembrane region" description="Helical" evidence="6">
    <location>
        <begin position="561"/>
        <end position="579"/>
    </location>
</feature>
<dbReference type="PANTHER" id="PTHR45902">
    <property type="entry name" value="LATROPHILIN RECEPTOR-LIKE PROTEIN A"/>
    <property type="match status" value="1"/>
</dbReference>
<proteinExistence type="predicted"/>
<evidence type="ECO:0000256" key="1">
    <source>
        <dbReference type="ARBA" id="ARBA00004141"/>
    </source>
</evidence>
<gene>
    <name evidence="8" type="ORF">C0Q70_21036</name>
</gene>
<protein>
    <recommendedName>
        <fullName evidence="7">G-protein coupled receptors family 2 profile 2 domain-containing protein</fullName>
    </recommendedName>
</protein>
<dbReference type="PANTHER" id="PTHR45902:SF3">
    <property type="entry name" value="G-PROTEIN COUPLED RECEPTORS FAMILY 2 PROFILE 2 DOMAIN-CONTAINING PROTEIN"/>
    <property type="match status" value="1"/>
</dbReference>
<evidence type="ECO:0000313" key="9">
    <source>
        <dbReference type="Proteomes" id="UP000245119"/>
    </source>
</evidence>